<comment type="caution">
    <text evidence="2">The sequence shown here is derived from an EMBL/GenBank/DDBJ whole genome shotgun (WGS) entry which is preliminary data.</text>
</comment>
<keyword evidence="1" id="KW-0472">Membrane</keyword>
<gene>
    <name evidence="2" type="ORF">K2173_026842</name>
</gene>
<dbReference type="Proteomes" id="UP001159364">
    <property type="component" value="Linkage Group LG02"/>
</dbReference>
<protein>
    <submittedName>
        <fullName evidence="2">Uncharacterized protein</fullName>
    </submittedName>
</protein>
<accession>A0AAV8TZS7</accession>
<feature type="transmembrane region" description="Helical" evidence="1">
    <location>
        <begin position="40"/>
        <end position="65"/>
    </location>
</feature>
<evidence type="ECO:0000256" key="1">
    <source>
        <dbReference type="SAM" id="Phobius"/>
    </source>
</evidence>
<name>A0AAV8TZS7_9ROSI</name>
<dbReference type="EMBL" id="JAIWQS010000002">
    <property type="protein sequence ID" value="KAJ8771665.1"/>
    <property type="molecule type" value="Genomic_DNA"/>
</dbReference>
<keyword evidence="3" id="KW-1185">Reference proteome</keyword>
<dbReference type="PANTHER" id="PTHR33133">
    <property type="entry name" value="OS08G0107100 PROTEIN-RELATED"/>
    <property type="match status" value="1"/>
</dbReference>
<dbReference type="PANTHER" id="PTHR33133:SF5">
    <property type="entry name" value="OS08G0107100 PROTEIN"/>
    <property type="match status" value="1"/>
</dbReference>
<feature type="transmembrane region" description="Helical" evidence="1">
    <location>
        <begin position="129"/>
        <end position="149"/>
    </location>
</feature>
<feature type="transmembrane region" description="Helical" evidence="1">
    <location>
        <begin position="72"/>
        <end position="91"/>
    </location>
</feature>
<dbReference type="AlphaFoldDB" id="A0AAV8TZS7"/>
<proteinExistence type="predicted"/>
<organism evidence="2 3">
    <name type="scientific">Erythroxylum novogranatense</name>
    <dbReference type="NCBI Taxonomy" id="1862640"/>
    <lineage>
        <taxon>Eukaryota</taxon>
        <taxon>Viridiplantae</taxon>
        <taxon>Streptophyta</taxon>
        <taxon>Embryophyta</taxon>
        <taxon>Tracheophyta</taxon>
        <taxon>Spermatophyta</taxon>
        <taxon>Magnoliopsida</taxon>
        <taxon>eudicotyledons</taxon>
        <taxon>Gunneridae</taxon>
        <taxon>Pentapetalae</taxon>
        <taxon>rosids</taxon>
        <taxon>fabids</taxon>
        <taxon>Malpighiales</taxon>
        <taxon>Erythroxylaceae</taxon>
        <taxon>Erythroxylum</taxon>
    </lineage>
</organism>
<reference evidence="2 3" key="1">
    <citation type="submission" date="2021-09" db="EMBL/GenBank/DDBJ databases">
        <title>Genomic insights and catalytic innovation underlie evolution of tropane alkaloids biosynthesis.</title>
        <authorList>
            <person name="Wang Y.-J."/>
            <person name="Tian T."/>
            <person name="Huang J.-P."/>
            <person name="Huang S.-X."/>
        </authorList>
    </citation>
    <scope>NUCLEOTIDE SEQUENCE [LARGE SCALE GENOMIC DNA]</scope>
    <source>
        <strain evidence="2">KIB-2018</strain>
        <tissue evidence="2">Leaf</tissue>
    </source>
</reference>
<evidence type="ECO:0000313" key="3">
    <source>
        <dbReference type="Proteomes" id="UP001159364"/>
    </source>
</evidence>
<evidence type="ECO:0000313" key="2">
    <source>
        <dbReference type="EMBL" id="KAJ8771665.1"/>
    </source>
</evidence>
<keyword evidence="1" id="KW-1133">Transmembrane helix</keyword>
<sequence length="238" mass="26629">MILSLLSTAVVVYTIACIYTSKSMTFKKVMSVVPKVWKRLLVTFLWSYLLVFVFIIVAVAMFVLWGSIFADHVGAIAIVILVTLLILYLTGLMYITIVWHLGNVISVLEEVYGIKALKKSRNLLKGKIGVVVALFIILGAFFGGTQTFYKILVLHIWPMSMLIKFCVGLACLLLMVMVVLVGLVVETVLYLVSKSYKNSLNDIAGPMFLSRTTTSKCSKLSRYSKALGLENIKIYRMF</sequence>
<feature type="transmembrane region" description="Helical" evidence="1">
    <location>
        <begin position="161"/>
        <end position="192"/>
    </location>
</feature>
<keyword evidence="1" id="KW-0812">Transmembrane</keyword>